<keyword evidence="1" id="KW-0812">Transmembrane</keyword>
<dbReference type="Proteomes" id="UP000260991">
    <property type="component" value="Unassembled WGS sequence"/>
</dbReference>
<proteinExistence type="predicted"/>
<reference evidence="2" key="2">
    <citation type="submission" date="2021-02" db="EMBL/GenBank/DDBJ databases">
        <title>Infant gut strain persistence is associated with maternal origin, phylogeny, and functional potential including surface adhesion and iron acquisition.</title>
        <authorList>
            <person name="Lou Y.C."/>
        </authorList>
    </citation>
    <scope>NUCLEOTIDE SEQUENCE</scope>
    <source>
        <strain evidence="2">L2_039_000G1_dasL2_039_000G1_maxbin2.maxbin.077</strain>
    </source>
</reference>
<accession>A0A3E2U9E6</accession>
<evidence type="ECO:0000313" key="4">
    <source>
        <dbReference type="Proteomes" id="UP000260991"/>
    </source>
</evidence>
<dbReference type="EMBL" id="JAGZYH010000013">
    <property type="protein sequence ID" value="MBS6621452.1"/>
    <property type="molecule type" value="Genomic_DNA"/>
</dbReference>
<feature type="transmembrane region" description="Helical" evidence="1">
    <location>
        <begin position="49"/>
        <end position="67"/>
    </location>
</feature>
<dbReference type="Proteomes" id="UP000811365">
    <property type="component" value="Unassembled WGS sequence"/>
</dbReference>
<evidence type="ECO:0000313" key="2">
    <source>
        <dbReference type="EMBL" id="MBS6621452.1"/>
    </source>
</evidence>
<organism evidence="3 4">
    <name type="scientific">Faecalibacterium prausnitzii</name>
    <dbReference type="NCBI Taxonomy" id="853"/>
    <lineage>
        <taxon>Bacteria</taxon>
        <taxon>Bacillati</taxon>
        <taxon>Bacillota</taxon>
        <taxon>Clostridia</taxon>
        <taxon>Eubacteriales</taxon>
        <taxon>Oscillospiraceae</taxon>
        <taxon>Faecalibacterium</taxon>
    </lineage>
</organism>
<gene>
    <name evidence="3" type="ORF">DWZ46_04025</name>
    <name evidence="2" type="ORF">KH315_04710</name>
</gene>
<keyword evidence="1" id="KW-0472">Membrane</keyword>
<dbReference type="AlphaFoldDB" id="A0A3E2U9E6"/>
<comment type="caution">
    <text evidence="3">The sequence shown here is derived from an EMBL/GenBank/DDBJ whole genome shotgun (WGS) entry which is preliminary data.</text>
</comment>
<dbReference type="RefSeq" id="WP_207658121.1">
    <property type="nucleotide sequence ID" value="NZ_QVER01000003.1"/>
</dbReference>
<evidence type="ECO:0000313" key="3">
    <source>
        <dbReference type="EMBL" id="RGB92839.1"/>
    </source>
</evidence>
<keyword evidence="1" id="KW-1133">Transmembrane helix</keyword>
<evidence type="ECO:0000256" key="1">
    <source>
        <dbReference type="SAM" id="Phobius"/>
    </source>
</evidence>
<protein>
    <submittedName>
        <fullName evidence="3">Uncharacterized protein</fullName>
    </submittedName>
</protein>
<dbReference type="EMBL" id="QVER01000003">
    <property type="protein sequence ID" value="RGB92839.1"/>
    <property type="molecule type" value="Genomic_DNA"/>
</dbReference>
<reference evidence="3 4" key="1">
    <citation type="submission" date="2018-08" db="EMBL/GenBank/DDBJ databases">
        <title>A genome reference for cultivated species of the human gut microbiota.</title>
        <authorList>
            <person name="Zou Y."/>
            <person name="Xue W."/>
            <person name="Luo G."/>
        </authorList>
    </citation>
    <scope>NUCLEOTIDE SEQUENCE [LARGE SCALE GENOMIC DNA]</scope>
    <source>
        <strain evidence="3 4">AF32-8AC</strain>
    </source>
</reference>
<sequence length="87" mass="10186">MRMKKINRKAGRPKRFRRKAGLPSGLLAKEKKIATLNKKAKEQHRSVTVLRRLVGGTIMAAVVMYLVPELRQDIFSTIKWLNDEWRR</sequence>
<name>A0A3E2U9E6_9FIRM</name>